<feature type="transmembrane region" description="Helical" evidence="2">
    <location>
        <begin position="68"/>
        <end position="94"/>
    </location>
</feature>
<reference evidence="3 4" key="1">
    <citation type="submission" date="2020-09" db="EMBL/GenBank/DDBJ databases">
        <title>novel species in genus Nocardioides.</title>
        <authorList>
            <person name="Zhang G."/>
        </authorList>
    </citation>
    <scope>NUCLEOTIDE SEQUENCE [LARGE SCALE GENOMIC DNA]</scope>
    <source>
        <strain evidence="3 4">KCTC 39551</strain>
    </source>
</reference>
<protein>
    <recommendedName>
        <fullName evidence="5">Transmembrane protein</fullName>
    </recommendedName>
</protein>
<evidence type="ECO:0000313" key="4">
    <source>
        <dbReference type="Proteomes" id="UP000618818"/>
    </source>
</evidence>
<evidence type="ECO:0000256" key="2">
    <source>
        <dbReference type="SAM" id="Phobius"/>
    </source>
</evidence>
<feature type="transmembrane region" description="Helical" evidence="2">
    <location>
        <begin position="106"/>
        <end position="127"/>
    </location>
</feature>
<keyword evidence="4" id="KW-1185">Reference proteome</keyword>
<feature type="transmembrane region" description="Helical" evidence="2">
    <location>
        <begin position="133"/>
        <end position="152"/>
    </location>
</feature>
<dbReference type="Proteomes" id="UP000618818">
    <property type="component" value="Unassembled WGS sequence"/>
</dbReference>
<feature type="compositionally biased region" description="Low complexity" evidence="1">
    <location>
        <begin position="35"/>
        <end position="45"/>
    </location>
</feature>
<evidence type="ECO:0008006" key="5">
    <source>
        <dbReference type="Google" id="ProtNLM"/>
    </source>
</evidence>
<evidence type="ECO:0000313" key="3">
    <source>
        <dbReference type="EMBL" id="MBD3924348.1"/>
    </source>
</evidence>
<evidence type="ECO:0000256" key="1">
    <source>
        <dbReference type="SAM" id="MobiDB-lite"/>
    </source>
</evidence>
<feature type="compositionally biased region" description="Pro residues" evidence="1">
    <location>
        <begin position="46"/>
        <end position="56"/>
    </location>
</feature>
<feature type="transmembrane region" description="Helical" evidence="2">
    <location>
        <begin position="159"/>
        <end position="178"/>
    </location>
</feature>
<keyword evidence="2" id="KW-0472">Membrane</keyword>
<gene>
    <name evidence="3" type="ORF">IEZ26_06945</name>
</gene>
<proteinExistence type="predicted"/>
<comment type="caution">
    <text evidence="3">The sequence shown here is derived from an EMBL/GenBank/DDBJ whole genome shotgun (WGS) entry which is preliminary data.</text>
</comment>
<keyword evidence="2" id="KW-1133">Transmembrane helix</keyword>
<keyword evidence="2" id="KW-0812">Transmembrane</keyword>
<name>A0ABR8N874_9ACTN</name>
<dbReference type="EMBL" id="JACXYZ010000001">
    <property type="protein sequence ID" value="MBD3924348.1"/>
    <property type="molecule type" value="Genomic_DNA"/>
</dbReference>
<organism evidence="3 4">
    <name type="scientific">Nocardioides cavernae</name>
    <dbReference type="NCBI Taxonomy" id="1921566"/>
    <lineage>
        <taxon>Bacteria</taxon>
        <taxon>Bacillati</taxon>
        <taxon>Actinomycetota</taxon>
        <taxon>Actinomycetes</taxon>
        <taxon>Propionibacteriales</taxon>
        <taxon>Nocardioidaceae</taxon>
        <taxon>Nocardioides</taxon>
    </lineage>
</organism>
<sequence>MADDRPPLAMPSFSLRRRRKVSDDEDTSSARDHTAAMPDAAVVQPPAVPEPGPGPQRLPAVQVSGLRAASLTGVAVGGLAVVLAWLAGVGCEAVRGTSACGGGPGLLILLVVLVVLTWAGSLLLRVLGVPHAGSTSLLAVGILAVLVLVFLLGSLDEGWALVAVPVASAISYAASWWVTAAVSDDGPAAGASARSSSYDVR</sequence>
<dbReference type="RefSeq" id="WP_191194130.1">
    <property type="nucleotide sequence ID" value="NZ_JACXYZ010000001.1"/>
</dbReference>
<feature type="region of interest" description="Disordered" evidence="1">
    <location>
        <begin position="1"/>
        <end position="56"/>
    </location>
</feature>
<accession>A0ABR8N874</accession>